<feature type="chain" id="PRO_5041264058" description="Porin" evidence="1">
    <location>
        <begin position="32"/>
        <end position="577"/>
    </location>
</feature>
<reference evidence="2" key="1">
    <citation type="submission" date="2023-04" db="EMBL/GenBank/DDBJ databases">
        <title>Genome Encyclopedia of Bacteria and Archaea VI: Functional Genomics of Type Strains.</title>
        <authorList>
            <person name="Whitman W."/>
        </authorList>
    </citation>
    <scope>NUCLEOTIDE SEQUENCE</scope>
    <source>
        <strain evidence="2">Enz.4-51</strain>
    </source>
</reference>
<comment type="caution">
    <text evidence="2">The sequence shown here is derived from an EMBL/GenBank/DDBJ whole genome shotgun (WGS) entry which is preliminary data.</text>
</comment>
<dbReference type="AlphaFoldDB" id="A0AA43S4G9"/>
<name>A0AA43S4G9_9BURK</name>
<proteinExistence type="predicted"/>
<organism evidence="2 3">
    <name type="scientific">Polynucleobacter sphagniphilus</name>
    <dbReference type="NCBI Taxonomy" id="1743169"/>
    <lineage>
        <taxon>Bacteria</taxon>
        <taxon>Pseudomonadati</taxon>
        <taxon>Pseudomonadota</taxon>
        <taxon>Betaproteobacteria</taxon>
        <taxon>Burkholderiales</taxon>
        <taxon>Burkholderiaceae</taxon>
        <taxon>Polynucleobacter</taxon>
    </lineage>
</organism>
<keyword evidence="1" id="KW-0732">Signal</keyword>
<protein>
    <recommendedName>
        <fullName evidence="4">Porin</fullName>
    </recommendedName>
</protein>
<feature type="signal peptide" evidence="1">
    <location>
        <begin position="1"/>
        <end position="31"/>
    </location>
</feature>
<evidence type="ECO:0000313" key="2">
    <source>
        <dbReference type="EMBL" id="MDH6502808.1"/>
    </source>
</evidence>
<dbReference type="Pfam" id="PF07642">
    <property type="entry name" value="BBP2"/>
    <property type="match status" value="1"/>
</dbReference>
<sequence length="577" mass="63564">MSNKWRSNAVKGVMAVAITAAAFGVAQNASAEAQVTAKSVPCDPYAKYDCLDSYLGDGFWNRLTNYYKLEMGKDAAPADPSAPPTRGEDFPPAAMTTPPMPFTEWPNGGNPGIGVTVPNMIDSPFMNAIANTTVGQWMIDNHIQAYGWANAGFNFSTNNTHGGNAPAAYDYSPNAPVLNQIVEYVERLPDTVQKEHNDWGFRLNMIYGEDYRYTTSYGIFSGQLMNKNFQYGFDAVMAYFDYFIPSVAQGLNIRVGRYIAIPDIEAQLAPNNYMYSHSITYGYDNYTNEGILGTLAVDKNWQVQAGVTAGTDTTLQHMWTTNTINCSVLYPCKGATYGTNGLSTQTQGMLQDPGAKPSFTGAIRWNSDDGKTSAQAVVNGLNSGQWGYNNLQWHGFTLYHTFDEHWHISTEFYNEFQKNVPNSQNYQVQQIYSGTPGAGAGPVAPFAQFAYNAPNLAACGNTVALTCRAMANGSVTYINYQIDPLNNLSFRPEFYWDMQGQRTGAGNAPLGAGVYGNGSAVGSGAIYRNYAFGWQHWFSPQIEVRPEVAWYSASAPVFNNGQTRYQTVWSGDIIWHW</sequence>
<evidence type="ECO:0008006" key="4">
    <source>
        <dbReference type="Google" id="ProtNLM"/>
    </source>
</evidence>
<dbReference type="Proteomes" id="UP001161160">
    <property type="component" value="Unassembled WGS sequence"/>
</dbReference>
<dbReference type="RefSeq" id="WP_280756451.1">
    <property type="nucleotide sequence ID" value="NZ_JARXXW010000001.1"/>
</dbReference>
<dbReference type="EMBL" id="JARXYA010000001">
    <property type="protein sequence ID" value="MDH6502808.1"/>
    <property type="molecule type" value="Genomic_DNA"/>
</dbReference>
<accession>A0AA43S4G9</accession>
<dbReference type="InterPro" id="IPR011486">
    <property type="entry name" value="BBP2"/>
</dbReference>
<gene>
    <name evidence="2" type="ORF">M2127_000091</name>
</gene>
<evidence type="ECO:0000313" key="3">
    <source>
        <dbReference type="Proteomes" id="UP001161160"/>
    </source>
</evidence>
<evidence type="ECO:0000256" key="1">
    <source>
        <dbReference type="SAM" id="SignalP"/>
    </source>
</evidence>
<keyword evidence="3" id="KW-1185">Reference proteome</keyword>